<proteinExistence type="predicted"/>
<evidence type="ECO:0000313" key="3">
    <source>
        <dbReference type="Proteomes" id="UP000032545"/>
    </source>
</evidence>
<comment type="caution">
    <text evidence="2">The sequence shown here is derived from an EMBL/GenBank/DDBJ whole genome shotgun (WGS) entry which is preliminary data.</text>
</comment>
<reference evidence="3" key="1">
    <citation type="submission" date="2015-02" db="EMBL/GenBank/DDBJ databases">
        <title>Draft Genome of Frankia sp. CpI1-S.</title>
        <authorList>
            <person name="Oshone R.T."/>
            <person name="Ngom M."/>
            <person name="Ghodhbane-Gtari F."/>
            <person name="Gtari M."/>
            <person name="Morris K."/>
            <person name="Thomas K."/>
            <person name="Sen A."/>
            <person name="Tisa L.S."/>
        </authorList>
    </citation>
    <scope>NUCLEOTIDE SEQUENCE [LARGE SCALE GENOMIC DNA]</scope>
    <source>
        <strain evidence="3">CpI1-S</strain>
    </source>
</reference>
<sequence>MSVSQQEELDFSMMYATHDAFRRDLKRFEAAAAAGKGGNPKILAGWENFKTQLLIHHGVEDSYLWPRVENAVAGRAHDLALLKDMKDEHAQLDPLLARVDEALAGRAADLADRIRDVAAVLGDHLTHEEDSALPLIQAVLPRAEWDGMSGAMARREGVKGAAYFVPWVLEEKSPAERQRILARLPAPARLLNRLLWQPRYLRRNLWNG</sequence>
<name>A0A0D8BH69_9ACTN</name>
<evidence type="ECO:0000313" key="2">
    <source>
        <dbReference type="EMBL" id="KJE23491.1"/>
    </source>
</evidence>
<dbReference type="OrthoDB" id="5197650at2"/>
<dbReference type="Proteomes" id="UP000032545">
    <property type="component" value="Unassembled WGS sequence"/>
</dbReference>
<keyword evidence="3" id="KW-1185">Reference proteome</keyword>
<dbReference type="Pfam" id="PF01814">
    <property type="entry name" value="Hemerythrin"/>
    <property type="match status" value="1"/>
</dbReference>
<dbReference type="InterPro" id="IPR012312">
    <property type="entry name" value="Hemerythrin-like"/>
</dbReference>
<accession>A0A0D8BH69</accession>
<dbReference type="Gene3D" id="1.20.120.520">
    <property type="entry name" value="nmb1532 protein domain like"/>
    <property type="match status" value="1"/>
</dbReference>
<gene>
    <name evidence="2" type="ORF">FF36_02197</name>
</gene>
<dbReference type="CDD" id="cd12108">
    <property type="entry name" value="Hr-like"/>
    <property type="match status" value="1"/>
</dbReference>
<evidence type="ECO:0000259" key="1">
    <source>
        <dbReference type="Pfam" id="PF01814"/>
    </source>
</evidence>
<protein>
    <submittedName>
        <fullName evidence="2">Hemerythrin HHE cation binding domain-containing protein</fullName>
    </submittedName>
</protein>
<dbReference type="PATRIC" id="fig|1502723.3.peg.1162"/>
<reference evidence="2 3" key="2">
    <citation type="journal article" date="2016" name="Genome Announc.">
        <title>Permanent Draft Genome Sequences for Two Variants of Frankia sp. Strain CpI1, the First Frankia Strain Isolated from Root Nodules of Comptonia peregrina.</title>
        <authorList>
            <person name="Oshone R."/>
            <person name="Hurst S.G.IV."/>
            <person name="Abebe-Akele F."/>
            <person name="Simpson S."/>
            <person name="Morris K."/>
            <person name="Thomas W.K."/>
            <person name="Tisa L.S."/>
        </authorList>
    </citation>
    <scope>NUCLEOTIDE SEQUENCE [LARGE SCALE GENOMIC DNA]</scope>
    <source>
        <strain evidence="3">CpI1-S</strain>
    </source>
</reference>
<organism evidence="2 3">
    <name type="scientific">Frankia torreyi</name>
    <dbReference type="NCBI Taxonomy" id="1856"/>
    <lineage>
        <taxon>Bacteria</taxon>
        <taxon>Bacillati</taxon>
        <taxon>Actinomycetota</taxon>
        <taxon>Actinomycetes</taxon>
        <taxon>Frankiales</taxon>
        <taxon>Frankiaceae</taxon>
        <taxon>Frankia</taxon>
    </lineage>
</organism>
<feature type="domain" description="Hemerythrin-like" evidence="1">
    <location>
        <begin position="12"/>
        <end position="136"/>
    </location>
</feature>
<dbReference type="EMBL" id="JYFN01000013">
    <property type="protein sequence ID" value="KJE23491.1"/>
    <property type="molecule type" value="Genomic_DNA"/>
</dbReference>
<dbReference type="AlphaFoldDB" id="A0A0D8BH69"/>